<organism evidence="1 2">
    <name type="scientific">Dissostichus eleginoides</name>
    <name type="common">Patagonian toothfish</name>
    <name type="synonym">Dissostichus amissus</name>
    <dbReference type="NCBI Taxonomy" id="100907"/>
    <lineage>
        <taxon>Eukaryota</taxon>
        <taxon>Metazoa</taxon>
        <taxon>Chordata</taxon>
        <taxon>Craniata</taxon>
        <taxon>Vertebrata</taxon>
        <taxon>Euteleostomi</taxon>
        <taxon>Actinopterygii</taxon>
        <taxon>Neopterygii</taxon>
        <taxon>Teleostei</taxon>
        <taxon>Neoteleostei</taxon>
        <taxon>Acanthomorphata</taxon>
        <taxon>Eupercaria</taxon>
        <taxon>Perciformes</taxon>
        <taxon>Notothenioidei</taxon>
        <taxon>Nototheniidae</taxon>
        <taxon>Dissostichus</taxon>
    </lineage>
</organism>
<dbReference type="AlphaFoldDB" id="A0AAD9BS64"/>
<dbReference type="Proteomes" id="UP001228049">
    <property type="component" value="Unassembled WGS sequence"/>
</dbReference>
<keyword evidence="2" id="KW-1185">Reference proteome</keyword>
<dbReference type="EMBL" id="JASDAP010000018">
    <property type="protein sequence ID" value="KAK1888062.1"/>
    <property type="molecule type" value="Genomic_DNA"/>
</dbReference>
<proteinExistence type="predicted"/>
<comment type="caution">
    <text evidence="1">The sequence shown here is derived from an EMBL/GenBank/DDBJ whole genome shotgun (WGS) entry which is preliminary data.</text>
</comment>
<evidence type="ECO:0000313" key="2">
    <source>
        <dbReference type="Proteomes" id="UP001228049"/>
    </source>
</evidence>
<feature type="non-terminal residue" evidence="1">
    <location>
        <position position="153"/>
    </location>
</feature>
<reference evidence="1" key="1">
    <citation type="submission" date="2023-04" db="EMBL/GenBank/DDBJ databases">
        <title>Chromosome-level genome of Chaenocephalus aceratus.</title>
        <authorList>
            <person name="Park H."/>
        </authorList>
    </citation>
    <scope>NUCLEOTIDE SEQUENCE</scope>
    <source>
        <strain evidence="1">DE</strain>
        <tissue evidence="1">Muscle</tissue>
    </source>
</reference>
<name>A0AAD9BS64_DISEL</name>
<accession>A0AAD9BS64</accession>
<evidence type="ECO:0000313" key="1">
    <source>
        <dbReference type="EMBL" id="KAK1888062.1"/>
    </source>
</evidence>
<protein>
    <submittedName>
        <fullName evidence="1">Coiled-coil domain containing protein 171</fullName>
    </submittedName>
</protein>
<gene>
    <name evidence="1" type="ORF">KUDE01_028847</name>
</gene>
<feature type="non-terminal residue" evidence="1">
    <location>
        <position position="1"/>
    </location>
</feature>
<sequence>ERCHGLARCGHSTFLAWHANSRVEATLLPALLRLVDGGWWKSIAQLQGWVHVGVNRKCDSLRVQTNATRDHRQISLPHCVSATDDVTGLRAPLPSPPPLLHYAVFVICFFVDSSDQLLMCWVQLLPRPIHCWFSSRPRSPLPSTLTHSYRIKV</sequence>